<feature type="compositionally biased region" description="Polar residues" evidence="1">
    <location>
        <begin position="50"/>
        <end position="62"/>
    </location>
</feature>
<evidence type="ECO:0000313" key="2">
    <source>
        <dbReference type="EMBL" id="CAG5107244.1"/>
    </source>
</evidence>
<reference evidence="2" key="1">
    <citation type="submission" date="2021-04" db="EMBL/GenBank/DDBJ databases">
        <authorList>
            <person name="Chebbi M.A.C M."/>
        </authorList>
    </citation>
    <scope>NUCLEOTIDE SEQUENCE</scope>
</reference>
<keyword evidence="3" id="KW-1185">Reference proteome</keyword>
<protein>
    <submittedName>
        <fullName evidence="2">Uncharacterized protein</fullName>
    </submittedName>
</protein>
<evidence type="ECO:0000313" key="3">
    <source>
        <dbReference type="Proteomes" id="UP000786811"/>
    </source>
</evidence>
<feature type="non-terminal residue" evidence="2">
    <location>
        <position position="74"/>
    </location>
</feature>
<organism evidence="2 3">
    <name type="scientific">Cotesia congregata</name>
    <name type="common">Parasitoid wasp</name>
    <name type="synonym">Apanteles congregatus</name>
    <dbReference type="NCBI Taxonomy" id="51543"/>
    <lineage>
        <taxon>Eukaryota</taxon>
        <taxon>Metazoa</taxon>
        <taxon>Ecdysozoa</taxon>
        <taxon>Arthropoda</taxon>
        <taxon>Hexapoda</taxon>
        <taxon>Insecta</taxon>
        <taxon>Pterygota</taxon>
        <taxon>Neoptera</taxon>
        <taxon>Endopterygota</taxon>
        <taxon>Hymenoptera</taxon>
        <taxon>Apocrita</taxon>
        <taxon>Ichneumonoidea</taxon>
        <taxon>Braconidae</taxon>
        <taxon>Microgastrinae</taxon>
        <taxon>Cotesia</taxon>
    </lineage>
</organism>
<dbReference type="AlphaFoldDB" id="A0A8J2HN10"/>
<sequence>GRSIQGQATTCCVEYQILARAYIIGGKINTSGPVKVPPIKDITISKRGTDSPTATPRNTTADLNAHRFHPNAIN</sequence>
<name>A0A8J2HN10_COTCN</name>
<feature type="region of interest" description="Disordered" evidence="1">
    <location>
        <begin position="43"/>
        <end position="74"/>
    </location>
</feature>
<dbReference type="Proteomes" id="UP000786811">
    <property type="component" value="Unassembled WGS sequence"/>
</dbReference>
<accession>A0A8J2HN10</accession>
<evidence type="ECO:0000256" key="1">
    <source>
        <dbReference type="SAM" id="MobiDB-lite"/>
    </source>
</evidence>
<proteinExistence type="predicted"/>
<dbReference type="EMBL" id="CAJNRD030001124">
    <property type="protein sequence ID" value="CAG5107244.1"/>
    <property type="molecule type" value="Genomic_DNA"/>
</dbReference>
<gene>
    <name evidence="2" type="ORF">HICCMSTLAB_LOCUS12652</name>
</gene>
<comment type="caution">
    <text evidence="2">The sequence shown here is derived from an EMBL/GenBank/DDBJ whole genome shotgun (WGS) entry which is preliminary data.</text>
</comment>